<dbReference type="OrthoDB" id="2892152at2"/>
<reference evidence="2 3" key="1">
    <citation type="submission" date="2017-11" db="EMBL/GenBank/DDBJ databases">
        <title>Comparitive Functional Genomics of Dry Heat Resistant strains isolated from the Viking Spacecraft.</title>
        <authorList>
            <person name="Seuylemezian A."/>
            <person name="Cooper K."/>
            <person name="Vaishampayan P."/>
        </authorList>
    </citation>
    <scope>NUCLEOTIDE SEQUENCE [LARGE SCALE GENOMIC DNA]</scope>
    <source>
        <strain evidence="2 3">V1-29</strain>
    </source>
</reference>
<dbReference type="EMBL" id="PGUY01000039">
    <property type="protein sequence ID" value="PLT29477.1"/>
    <property type="molecule type" value="Genomic_DNA"/>
</dbReference>
<gene>
    <name evidence="2" type="ORF">CUU66_12895</name>
</gene>
<evidence type="ECO:0000256" key="1">
    <source>
        <dbReference type="SAM" id="MobiDB-lite"/>
    </source>
</evidence>
<evidence type="ECO:0000313" key="2">
    <source>
        <dbReference type="EMBL" id="PLT29477.1"/>
    </source>
</evidence>
<feature type="region of interest" description="Disordered" evidence="1">
    <location>
        <begin position="60"/>
        <end position="92"/>
    </location>
</feature>
<proteinExistence type="predicted"/>
<keyword evidence="3" id="KW-1185">Reference proteome</keyword>
<dbReference type="RefSeq" id="WP_101642808.1">
    <property type="nucleotide sequence ID" value="NZ_PGUY01000039.1"/>
</dbReference>
<accession>A0A2N5M541</accession>
<sequence>MNARNIAGTIAVGAAVYLFRNPKAMDSLKKQFQSLMSKNHTFPDEKDKTAQMEQGLEVLAEEGTMGSKDFTANKNADIGEDPYPKITTSTSQ</sequence>
<protein>
    <submittedName>
        <fullName evidence="2">Uncharacterized protein</fullName>
    </submittedName>
</protein>
<dbReference type="AlphaFoldDB" id="A0A2N5M541"/>
<name>A0A2N5M541_9BACI</name>
<organism evidence="2 3">
    <name type="scientific">Peribacillus deserti</name>
    <dbReference type="NCBI Taxonomy" id="673318"/>
    <lineage>
        <taxon>Bacteria</taxon>
        <taxon>Bacillati</taxon>
        <taxon>Bacillota</taxon>
        <taxon>Bacilli</taxon>
        <taxon>Bacillales</taxon>
        <taxon>Bacillaceae</taxon>
        <taxon>Peribacillus</taxon>
    </lineage>
</organism>
<evidence type="ECO:0000313" key="3">
    <source>
        <dbReference type="Proteomes" id="UP000234748"/>
    </source>
</evidence>
<dbReference type="Proteomes" id="UP000234748">
    <property type="component" value="Unassembled WGS sequence"/>
</dbReference>
<comment type="caution">
    <text evidence="2">The sequence shown here is derived from an EMBL/GenBank/DDBJ whole genome shotgun (WGS) entry which is preliminary data.</text>
</comment>